<dbReference type="SUPFAM" id="SSF55103">
    <property type="entry name" value="FAD-linked oxidases, C-terminal domain"/>
    <property type="match status" value="1"/>
</dbReference>
<feature type="domain" description="FAD-binding PCMH-type" evidence="5">
    <location>
        <begin position="36"/>
        <end position="214"/>
    </location>
</feature>
<evidence type="ECO:0000256" key="4">
    <source>
        <dbReference type="ARBA" id="ARBA00022827"/>
    </source>
</evidence>
<proteinExistence type="inferred from homology"/>
<dbReference type="Pfam" id="PF02913">
    <property type="entry name" value="FAD-oxidase_C"/>
    <property type="match status" value="1"/>
</dbReference>
<dbReference type="SUPFAM" id="SSF56176">
    <property type="entry name" value="FAD-binding/transporter-associated domain-like"/>
    <property type="match status" value="1"/>
</dbReference>
<dbReference type="InterPro" id="IPR016169">
    <property type="entry name" value="FAD-bd_PCMH_sub2"/>
</dbReference>
<dbReference type="InterPro" id="IPR016167">
    <property type="entry name" value="FAD-bd_PCMH_sub1"/>
</dbReference>
<dbReference type="Proteomes" id="UP001142610">
    <property type="component" value="Unassembled WGS sequence"/>
</dbReference>
<gene>
    <name evidence="6" type="ORF">NOG11_03365</name>
</gene>
<dbReference type="InterPro" id="IPR051264">
    <property type="entry name" value="FAD-oxidored/transferase_4"/>
</dbReference>
<dbReference type="Gene3D" id="3.30.70.2190">
    <property type="match status" value="1"/>
</dbReference>
<protein>
    <submittedName>
        <fullName evidence="6">FAD-binding oxidoreductase</fullName>
    </submittedName>
</protein>
<dbReference type="InterPro" id="IPR004113">
    <property type="entry name" value="FAD-bd_oxidored_4_C"/>
</dbReference>
<evidence type="ECO:0000256" key="1">
    <source>
        <dbReference type="ARBA" id="ARBA00001974"/>
    </source>
</evidence>
<keyword evidence="7" id="KW-1185">Reference proteome</keyword>
<evidence type="ECO:0000313" key="6">
    <source>
        <dbReference type="EMBL" id="MCQ8184417.1"/>
    </source>
</evidence>
<organism evidence="6 7">
    <name type="scientific">Parvularcula maris</name>
    <dbReference type="NCBI Taxonomy" id="2965077"/>
    <lineage>
        <taxon>Bacteria</taxon>
        <taxon>Pseudomonadati</taxon>
        <taxon>Pseudomonadota</taxon>
        <taxon>Alphaproteobacteria</taxon>
        <taxon>Parvularculales</taxon>
        <taxon>Parvularculaceae</taxon>
        <taxon>Parvularcula</taxon>
    </lineage>
</organism>
<dbReference type="AlphaFoldDB" id="A0A9X2L8Z8"/>
<accession>A0A9X2L8Z8</accession>
<dbReference type="InterPro" id="IPR006094">
    <property type="entry name" value="Oxid_FAD_bind_N"/>
</dbReference>
<dbReference type="PANTHER" id="PTHR43716">
    <property type="entry name" value="D-2-HYDROXYGLUTARATE DEHYDROGENASE, MITOCHONDRIAL"/>
    <property type="match status" value="1"/>
</dbReference>
<dbReference type="EMBL" id="JANIBC010000001">
    <property type="protein sequence ID" value="MCQ8184417.1"/>
    <property type="molecule type" value="Genomic_DNA"/>
</dbReference>
<dbReference type="RefSeq" id="WP_256618219.1">
    <property type="nucleotide sequence ID" value="NZ_JANIBC010000001.1"/>
</dbReference>
<dbReference type="GO" id="GO:0022904">
    <property type="term" value="P:respiratory electron transport chain"/>
    <property type="evidence" value="ECO:0007669"/>
    <property type="project" value="TreeGrafter"/>
</dbReference>
<comment type="caution">
    <text evidence="6">The sequence shown here is derived from an EMBL/GenBank/DDBJ whole genome shotgun (WGS) entry which is preliminary data.</text>
</comment>
<name>A0A9X2L8Z8_9PROT</name>
<evidence type="ECO:0000256" key="3">
    <source>
        <dbReference type="ARBA" id="ARBA00022630"/>
    </source>
</evidence>
<dbReference type="InterPro" id="IPR036318">
    <property type="entry name" value="FAD-bd_PCMH-like_sf"/>
</dbReference>
<reference evidence="6" key="1">
    <citation type="submission" date="2022-07" db="EMBL/GenBank/DDBJ databases">
        <title>Parvularcula maris sp. nov., an algicidal bacterium isolated from seawater.</title>
        <authorList>
            <person name="Li F."/>
        </authorList>
    </citation>
    <scope>NUCLEOTIDE SEQUENCE</scope>
    <source>
        <strain evidence="6">BGMRC 0090</strain>
    </source>
</reference>
<dbReference type="GO" id="GO:0003824">
    <property type="term" value="F:catalytic activity"/>
    <property type="evidence" value="ECO:0007669"/>
    <property type="project" value="InterPro"/>
</dbReference>
<comment type="similarity">
    <text evidence="2">Belongs to the FAD-binding oxidoreductase/transferase type 4 family.</text>
</comment>
<dbReference type="Gene3D" id="3.30.70.2740">
    <property type="match status" value="1"/>
</dbReference>
<dbReference type="PANTHER" id="PTHR43716:SF2">
    <property type="entry name" value="BLL6224 PROTEIN"/>
    <property type="match status" value="1"/>
</dbReference>
<dbReference type="Gene3D" id="3.30.465.10">
    <property type="match status" value="1"/>
</dbReference>
<evidence type="ECO:0000313" key="7">
    <source>
        <dbReference type="Proteomes" id="UP001142610"/>
    </source>
</evidence>
<dbReference type="InterPro" id="IPR016164">
    <property type="entry name" value="FAD-linked_Oxase-like_C"/>
</dbReference>
<comment type="cofactor">
    <cofactor evidence="1">
        <name>FAD</name>
        <dbReference type="ChEBI" id="CHEBI:57692"/>
    </cofactor>
</comment>
<dbReference type="Gene3D" id="1.10.45.10">
    <property type="entry name" value="Vanillyl-alcohol Oxidase, Chain A, domain 4"/>
    <property type="match status" value="1"/>
</dbReference>
<dbReference type="PROSITE" id="PS51387">
    <property type="entry name" value="FAD_PCMH"/>
    <property type="match status" value="1"/>
</dbReference>
<dbReference type="InterPro" id="IPR016166">
    <property type="entry name" value="FAD-bd_PCMH"/>
</dbReference>
<dbReference type="FunFam" id="1.10.45.10:FF:000001">
    <property type="entry name" value="D-lactate dehydrogenase mitochondrial"/>
    <property type="match status" value="1"/>
</dbReference>
<evidence type="ECO:0000256" key="2">
    <source>
        <dbReference type="ARBA" id="ARBA00008000"/>
    </source>
</evidence>
<dbReference type="InterPro" id="IPR016171">
    <property type="entry name" value="Vanillyl_alc_oxidase_C-sub2"/>
</dbReference>
<dbReference type="GO" id="GO:0071949">
    <property type="term" value="F:FAD binding"/>
    <property type="evidence" value="ECO:0007669"/>
    <property type="project" value="InterPro"/>
</dbReference>
<keyword evidence="4" id="KW-0274">FAD</keyword>
<dbReference type="Pfam" id="PF01565">
    <property type="entry name" value="FAD_binding_4"/>
    <property type="match status" value="1"/>
</dbReference>
<evidence type="ECO:0000259" key="5">
    <source>
        <dbReference type="PROSITE" id="PS51387"/>
    </source>
</evidence>
<keyword evidence="3" id="KW-0285">Flavoprotein</keyword>
<sequence>MFSAEAIAAVRAAAEPKSVLPEDAHAPHLEEWRGRWPGETPLILAPSSTEELSRIMAAAYEHGVAIVPQGGNTGLVGGGAAKGEVIVTTKRMRAVRDVSPEGFTMTLETGITLQEAQGIAAEQDRLFPLSIGAEGTANIGGVLSTNAGGVHVLRYGNARDLVLGLEAVLPDGRIWHGLNALRKNNTGYDLKHLFIGGEGTLGIITAAVLKLYPQPKEHVTAMLAVPSAEAAVALLSSAQERSGGQLGSFEIMGDCMVELVLDQFPDLSYPLETKAPYYVLAEFASGQKGSLREVVEGVLENAFERELVLDGTIASSDSQREQLWTIRHNASEAMKLDPSPCVKADVSVPIAAIPGFLQQADEAVLQMEPGARIIAFGHMGDGNIHYDILGPKDGDHGVWRSRMAEFEHRVHDVVVSLDGSISAEHGIGQLKRDELVTRKDPVEMELMRTIKRSLDPKGLMNPGKLLEV</sequence>
<dbReference type="Gene3D" id="3.30.43.10">
    <property type="entry name" value="Uridine Diphospho-n-acetylenolpyruvylglucosamine Reductase, domain 2"/>
    <property type="match status" value="1"/>
</dbReference>